<feature type="compositionally biased region" description="Basic and acidic residues" evidence="1">
    <location>
        <begin position="408"/>
        <end position="423"/>
    </location>
</feature>
<name>A0A6A5WYX2_9PLEO</name>
<dbReference type="AlphaFoldDB" id="A0A6A5WYX2"/>
<feature type="region of interest" description="Disordered" evidence="1">
    <location>
        <begin position="387"/>
        <end position="532"/>
    </location>
</feature>
<gene>
    <name evidence="2" type="ORF">P154DRAFT_615144</name>
</gene>
<proteinExistence type="predicted"/>
<feature type="compositionally biased region" description="Acidic residues" evidence="1">
    <location>
        <begin position="514"/>
        <end position="528"/>
    </location>
</feature>
<dbReference type="PANTHER" id="PTHR42085:SF1">
    <property type="entry name" value="F-BOX DOMAIN-CONTAINING PROTEIN"/>
    <property type="match status" value="1"/>
</dbReference>
<protein>
    <submittedName>
        <fullName evidence="2">Uncharacterized protein</fullName>
    </submittedName>
</protein>
<dbReference type="PANTHER" id="PTHR42085">
    <property type="entry name" value="F-BOX DOMAIN-CONTAINING PROTEIN"/>
    <property type="match status" value="1"/>
</dbReference>
<evidence type="ECO:0000313" key="3">
    <source>
        <dbReference type="Proteomes" id="UP000799779"/>
    </source>
</evidence>
<feature type="compositionally biased region" description="Acidic residues" evidence="1">
    <location>
        <begin position="437"/>
        <end position="454"/>
    </location>
</feature>
<accession>A0A6A5WYX2</accession>
<evidence type="ECO:0000313" key="2">
    <source>
        <dbReference type="EMBL" id="KAF2007053.1"/>
    </source>
</evidence>
<dbReference type="SUPFAM" id="SSF52047">
    <property type="entry name" value="RNI-like"/>
    <property type="match status" value="1"/>
</dbReference>
<dbReference type="OrthoDB" id="4413570at2759"/>
<sequence>MADLERHPTLLALPLELRELIYKEVLANSNNGLQLLRTCREIYQESRKFLYQRPIVFRGQSALYDWLEKTPPEYLLQVAEVSLELEDVDHTPLLNPTKDGSTSPPPPLRSWQLHEEELGRLQDSLSRLAAIKTLHLRALPERQSFLYRDFLAGFLDLLSATSPKLTALGLSGNFHHQSLAFLASLPFLESFSYDGFSALSAADTAKKLAELPNLTRLELISHYEVLQPNDYRLSKFTAETQSFTGEVLSTIERLTSFSLDERTHPESSAILFFTPDILASLHTHKALRNLAIRLAKAPEPETLDALEEYLERAELRRLELDWPDLDPQVFDTHTLILDGLRDLWVRVGSMDASFDILYPILDCREEGELGELERVVLVRDEEWEIGEGTQGSSVAEGTQGSTAAEGGSDGKAEKEEKEAREKEVDEEDVSGENTEGVTEETESEGNEGKEEEIPEKDTKNVEVEESEWKEEKTESEPNEGNEEQSSERVPEEAKDKTTEDNSEENVSAKRMDSANEELEEDDDEDDSSEGNVELVVQLLEKLGVRVSWCTNTRQV</sequence>
<dbReference type="Proteomes" id="UP000799779">
    <property type="component" value="Unassembled WGS sequence"/>
</dbReference>
<dbReference type="EMBL" id="ML977558">
    <property type="protein sequence ID" value="KAF2007053.1"/>
    <property type="molecule type" value="Genomic_DNA"/>
</dbReference>
<feature type="compositionally biased region" description="Basic and acidic residues" evidence="1">
    <location>
        <begin position="485"/>
        <end position="499"/>
    </location>
</feature>
<dbReference type="InterPro" id="IPR038883">
    <property type="entry name" value="AN11006-like"/>
</dbReference>
<evidence type="ECO:0000256" key="1">
    <source>
        <dbReference type="SAM" id="MobiDB-lite"/>
    </source>
</evidence>
<feature type="compositionally biased region" description="Polar residues" evidence="1">
    <location>
        <begin position="390"/>
        <end position="402"/>
    </location>
</feature>
<reference evidence="2" key="1">
    <citation type="journal article" date="2020" name="Stud. Mycol.">
        <title>101 Dothideomycetes genomes: a test case for predicting lifestyles and emergence of pathogens.</title>
        <authorList>
            <person name="Haridas S."/>
            <person name="Albert R."/>
            <person name="Binder M."/>
            <person name="Bloem J."/>
            <person name="Labutti K."/>
            <person name="Salamov A."/>
            <person name="Andreopoulos B."/>
            <person name="Baker S."/>
            <person name="Barry K."/>
            <person name="Bills G."/>
            <person name="Bluhm B."/>
            <person name="Cannon C."/>
            <person name="Castanera R."/>
            <person name="Culley D."/>
            <person name="Daum C."/>
            <person name="Ezra D."/>
            <person name="Gonzalez J."/>
            <person name="Henrissat B."/>
            <person name="Kuo A."/>
            <person name="Liang C."/>
            <person name="Lipzen A."/>
            <person name="Lutzoni F."/>
            <person name="Magnuson J."/>
            <person name="Mondo S."/>
            <person name="Nolan M."/>
            <person name="Ohm R."/>
            <person name="Pangilinan J."/>
            <person name="Park H.-J."/>
            <person name="Ramirez L."/>
            <person name="Alfaro M."/>
            <person name="Sun H."/>
            <person name="Tritt A."/>
            <person name="Yoshinaga Y."/>
            <person name="Zwiers L.-H."/>
            <person name="Turgeon B."/>
            <person name="Goodwin S."/>
            <person name="Spatafora J."/>
            <person name="Crous P."/>
            <person name="Grigoriev I."/>
        </authorList>
    </citation>
    <scope>NUCLEOTIDE SEQUENCE</scope>
    <source>
        <strain evidence="2">CBS 123094</strain>
    </source>
</reference>
<keyword evidence="3" id="KW-1185">Reference proteome</keyword>
<dbReference type="Gene3D" id="3.80.10.10">
    <property type="entry name" value="Ribonuclease Inhibitor"/>
    <property type="match status" value="1"/>
</dbReference>
<dbReference type="InterPro" id="IPR032675">
    <property type="entry name" value="LRR_dom_sf"/>
</dbReference>
<organism evidence="2 3">
    <name type="scientific">Amniculicola lignicola CBS 123094</name>
    <dbReference type="NCBI Taxonomy" id="1392246"/>
    <lineage>
        <taxon>Eukaryota</taxon>
        <taxon>Fungi</taxon>
        <taxon>Dikarya</taxon>
        <taxon>Ascomycota</taxon>
        <taxon>Pezizomycotina</taxon>
        <taxon>Dothideomycetes</taxon>
        <taxon>Pleosporomycetidae</taxon>
        <taxon>Pleosporales</taxon>
        <taxon>Amniculicolaceae</taxon>
        <taxon>Amniculicola</taxon>
    </lineage>
</organism>